<comment type="function">
    <text evidence="11">Required for proper folding and/or the stability of a subset of proteins in the endoplasmic reticulum. Component of glycosylphosphatidylinositol-mannosyltransferase 1 which transfers the first of the 4 mannoses in the GPI-anchor precursors during GPI-anchor biosynthesis. Probably acts by stabilizing the mannosyltransferase GPI14.</text>
</comment>
<comment type="pathway">
    <text evidence="2 11">Glycolipid biosynthesis; glycosylphosphatidylinositol-anchor biosynthesis.</text>
</comment>
<keyword evidence="9" id="KW-0472">Membrane</keyword>
<evidence type="ECO:0000256" key="5">
    <source>
        <dbReference type="ARBA" id="ARBA00022502"/>
    </source>
</evidence>
<comment type="caution">
    <text evidence="12">The sequence shown here is derived from an EMBL/GenBank/DDBJ whole genome shotgun (WGS) entry which is preliminary data.</text>
</comment>
<protein>
    <recommendedName>
        <fullName evidence="4 11">Protein PBN1</fullName>
    </recommendedName>
</protein>
<organism evidence="12 13">
    <name type="scientific">Saxophila tyrrhenica</name>
    <dbReference type="NCBI Taxonomy" id="1690608"/>
    <lineage>
        <taxon>Eukaryota</taxon>
        <taxon>Fungi</taxon>
        <taxon>Dikarya</taxon>
        <taxon>Ascomycota</taxon>
        <taxon>Pezizomycotina</taxon>
        <taxon>Dothideomycetes</taxon>
        <taxon>Dothideomycetidae</taxon>
        <taxon>Mycosphaerellales</taxon>
        <taxon>Extremaceae</taxon>
        <taxon>Saxophila</taxon>
    </lineage>
</organism>
<evidence type="ECO:0000256" key="1">
    <source>
        <dbReference type="ARBA" id="ARBA00004643"/>
    </source>
</evidence>
<evidence type="ECO:0000256" key="9">
    <source>
        <dbReference type="ARBA" id="ARBA00023136"/>
    </source>
</evidence>
<evidence type="ECO:0000256" key="3">
    <source>
        <dbReference type="ARBA" id="ARBA00010345"/>
    </source>
</evidence>
<dbReference type="GO" id="GO:0006506">
    <property type="term" value="P:GPI anchor biosynthetic process"/>
    <property type="evidence" value="ECO:0007669"/>
    <property type="project" value="UniProtKB-KW"/>
</dbReference>
<evidence type="ECO:0000313" key="13">
    <source>
        <dbReference type="Proteomes" id="UP001337655"/>
    </source>
</evidence>
<dbReference type="GO" id="GO:1990529">
    <property type="term" value="C:glycosylphosphatidylinositol-mannosyltransferase I complex"/>
    <property type="evidence" value="ECO:0007669"/>
    <property type="project" value="TreeGrafter"/>
</dbReference>
<evidence type="ECO:0000256" key="4">
    <source>
        <dbReference type="ARBA" id="ARBA00020410"/>
    </source>
</evidence>
<dbReference type="RefSeq" id="XP_064657036.1">
    <property type="nucleotide sequence ID" value="XM_064804266.1"/>
</dbReference>
<dbReference type="SMART" id="SM00780">
    <property type="entry name" value="PIG-X"/>
    <property type="match status" value="1"/>
</dbReference>
<keyword evidence="12" id="KW-0645">Protease</keyword>
<keyword evidence="8" id="KW-1133">Transmembrane helix</keyword>
<name>A0AAV9P7G4_9PEZI</name>
<evidence type="ECO:0000256" key="2">
    <source>
        <dbReference type="ARBA" id="ARBA00004687"/>
    </source>
</evidence>
<proteinExistence type="inferred from homology"/>
<evidence type="ECO:0000256" key="10">
    <source>
        <dbReference type="ARBA" id="ARBA00023180"/>
    </source>
</evidence>
<dbReference type="AlphaFoldDB" id="A0AAV9P7G4"/>
<evidence type="ECO:0000256" key="7">
    <source>
        <dbReference type="ARBA" id="ARBA00022824"/>
    </source>
</evidence>
<keyword evidence="7 11" id="KW-0256">Endoplasmic reticulum</keyword>
<dbReference type="GO" id="GO:0008233">
    <property type="term" value="F:peptidase activity"/>
    <property type="evidence" value="ECO:0007669"/>
    <property type="project" value="UniProtKB-KW"/>
</dbReference>
<comment type="similarity">
    <text evidence="3 11">Belongs to the PIGX family.</text>
</comment>
<accession>A0AAV9P7G4</accession>
<dbReference type="InterPro" id="IPR013233">
    <property type="entry name" value="PIG-X/PBN1"/>
</dbReference>
<keyword evidence="5 11" id="KW-0337">GPI-anchor biosynthesis</keyword>
<evidence type="ECO:0000256" key="11">
    <source>
        <dbReference type="RuleBase" id="RU366056"/>
    </source>
</evidence>
<evidence type="ECO:0000256" key="6">
    <source>
        <dbReference type="ARBA" id="ARBA00022692"/>
    </source>
</evidence>
<dbReference type="Pfam" id="PF08320">
    <property type="entry name" value="PIG-X"/>
    <property type="match status" value="1"/>
</dbReference>
<keyword evidence="10" id="KW-0325">Glycoprotein</keyword>
<reference evidence="12 13" key="1">
    <citation type="submission" date="2023-08" db="EMBL/GenBank/DDBJ databases">
        <title>Black Yeasts Isolated from many extreme environments.</title>
        <authorList>
            <person name="Coleine C."/>
            <person name="Stajich J.E."/>
            <person name="Selbmann L."/>
        </authorList>
    </citation>
    <scope>NUCLEOTIDE SEQUENCE [LARGE SCALE GENOMIC DNA]</scope>
    <source>
        <strain evidence="12 13">CCFEE 5935</strain>
    </source>
</reference>
<dbReference type="PANTHER" id="PTHR28533:SF1">
    <property type="entry name" value="PROTEIN PBN1"/>
    <property type="match status" value="1"/>
</dbReference>
<keyword evidence="6" id="KW-0812">Transmembrane</keyword>
<evidence type="ECO:0000256" key="8">
    <source>
        <dbReference type="ARBA" id="ARBA00022989"/>
    </source>
</evidence>
<evidence type="ECO:0000313" key="12">
    <source>
        <dbReference type="EMBL" id="KAK5167330.1"/>
    </source>
</evidence>
<keyword evidence="12" id="KW-0378">Hydrolase</keyword>
<comment type="subcellular location">
    <subcellularLocation>
        <location evidence="11">Endoplasmic reticulum membrane</location>
        <topology evidence="11">Single-pass membrane protein</topology>
    </subcellularLocation>
    <subcellularLocation>
        <location evidence="1">Endoplasmic reticulum membrane</location>
        <topology evidence="1">Single-pass type III membrane protein</topology>
    </subcellularLocation>
</comment>
<dbReference type="InterPro" id="IPR042322">
    <property type="entry name" value="Pbn1"/>
</dbReference>
<dbReference type="GO" id="GO:0000030">
    <property type="term" value="F:mannosyltransferase activity"/>
    <property type="evidence" value="ECO:0007669"/>
    <property type="project" value="TreeGrafter"/>
</dbReference>
<dbReference type="PANTHER" id="PTHR28533">
    <property type="entry name" value="PROTEIN PBN1"/>
    <property type="match status" value="1"/>
</dbReference>
<dbReference type="EMBL" id="JAVRRT010000011">
    <property type="protein sequence ID" value="KAK5167330.1"/>
    <property type="molecule type" value="Genomic_DNA"/>
</dbReference>
<dbReference type="GO" id="GO:0006508">
    <property type="term" value="P:proteolysis"/>
    <property type="evidence" value="ECO:0007669"/>
    <property type="project" value="UniProtKB-KW"/>
</dbReference>
<keyword evidence="13" id="KW-1185">Reference proteome</keyword>
<gene>
    <name evidence="12" type="primary">PBN1</name>
    <name evidence="12" type="ORF">LTR77_007029</name>
</gene>
<dbReference type="GeneID" id="89928365"/>
<dbReference type="Proteomes" id="UP001337655">
    <property type="component" value="Unassembled WGS sequence"/>
</dbReference>
<sequence length="521" mass="57840">MKQRITYLLPEGHRVNASDILVQDDSLSFADASKAAEEWRLTLGLDELPEEIQVILADCHELHLRWTSPENRSLRSPLVAGVPSGLHAFYTPRAADQHARVCDLINQLLDGPPSRCHSVTESWTRPSVLSERFAASSSYQYYHYWPLRRQLGEVFLTKACAGEGPGLAECDRVLDELGQADYIDVDFDVISHAVTLTALWSSLDASKSPLLAQRVSRPIRKTRTNDRVEVGVLHPEEATEPEKLSLGGFLTVIGDNNHPGMTLFSFPARHHPLPPSEQVTFKATFEQPIGLHPDLKINIPQQNLIPPKEQCGLHAYWTLPSGLFIDRYQLSDPLFLASNNLLKLHSLSGEQDLEAPDWVIKRWGSAALLELAAPPAMQSDAAVDDASEWTVTIPTHLRYLAADSNGTDSTSHTALKVPWPILFWACEAEEGLKMATNPFDRVNLGYDGLFGPKTMFYHISPAGGVERTVEEIKVPVLDVEKAEWVPMGTLLAVAVGFSWVCWKLIRGADGRVKEKDGKKAQ</sequence>
<dbReference type="GO" id="GO:0005789">
    <property type="term" value="C:endoplasmic reticulum membrane"/>
    <property type="evidence" value="ECO:0007669"/>
    <property type="project" value="UniProtKB-SubCell"/>
</dbReference>